<dbReference type="InterPro" id="IPR036457">
    <property type="entry name" value="PPM-type-like_dom_sf"/>
</dbReference>
<sequence length="266" mass="29474">MSAANMKASTTPWRLHGTSVTGHRHRRDNVPCQDAFRCRGTGPDTFLLAVADGAGSRPHSREGAQTAVDLANLHFLPSSGLPDDPRDVEEFLRSRFTVLRTEFLRRTRPRPEDFATTLTVVVHTPRWLGYLSVGDGFAVLRAGTREGEPLFHLLPQPAPVSEYSNEAFFVTSDDVSRRLETACVLDEEVTGILLSTDGLTQAAVEYPGNNRKRAKHEFVSRVLGAMERPDIGAEQEEAELTRLLESRRLAADNADDKTLVRAVRGR</sequence>
<comment type="caution">
    <text evidence="3">The sequence shown here is derived from an EMBL/GenBank/DDBJ whole genome shotgun (WGS) entry which is preliminary data.</text>
</comment>
<dbReference type="InterPro" id="IPR001932">
    <property type="entry name" value="PPM-type_phosphatase-like_dom"/>
</dbReference>
<keyword evidence="4" id="KW-1185">Reference proteome</keyword>
<gene>
    <name evidence="3" type="ORF">PO587_34105</name>
</gene>
<evidence type="ECO:0000313" key="3">
    <source>
        <dbReference type="EMBL" id="MDC2959472.1"/>
    </source>
</evidence>
<dbReference type="Gene3D" id="3.60.40.10">
    <property type="entry name" value="PPM-type phosphatase domain"/>
    <property type="match status" value="1"/>
</dbReference>
<feature type="domain" description="PPM-type phosphatase" evidence="2">
    <location>
        <begin position="21"/>
        <end position="226"/>
    </location>
</feature>
<dbReference type="RefSeq" id="WP_272178016.1">
    <property type="nucleotide sequence ID" value="NZ_JAQOSK010000017.1"/>
</dbReference>
<feature type="region of interest" description="Disordered" evidence="1">
    <location>
        <begin position="1"/>
        <end position="27"/>
    </location>
</feature>
<proteinExistence type="predicted"/>
<dbReference type="SUPFAM" id="SSF81606">
    <property type="entry name" value="PP2C-like"/>
    <property type="match status" value="1"/>
</dbReference>
<organism evidence="3 4">
    <name type="scientific">Streptomyces gilvifuscus</name>
    <dbReference type="NCBI Taxonomy" id="1550617"/>
    <lineage>
        <taxon>Bacteria</taxon>
        <taxon>Bacillati</taxon>
        <taxon>Actinomycetota</taxon>
        <taxon>Actinomycetes</taxon>
        <taxon>Kitasatosporales</taxon>
        <taxon>Streptomycetaceae</taxon>
        <taxon>Streptomyces</taxon>
    </lineage>
</organism>
<dbReference type="Pfam" id="PF13672">
    <property type="entry name" value="PP2C_2"/>
    <property type="match status" value="1"/>
</dbReference>
<evidence type="ECO:0000259" key="2">
    <source>
        <dbReference type="Pfam" id="PF13672"/>
    </source>
</evidence>
<protein>
    <submittedName>
        <fullName evidence="3">PP2C family serine/threonine-protein phosphatase</fullName>
    </submittedName>
</protein>
<dbReference type="EMBL" id="JAQOSK010000017">
    <property type="protein sequence ID" value="MDC2959472.1"/>
    <property type="molecule type" value="Genomic_DNA"/>
</dbReference>
<dbReference type="Proteomes" id="UP001221328">
    <property type="component" value="Unassembled WGS sequence"/>
</dbReference>
<reference evidence="3 4" key="1">
    <citation type="journal article" date="2015" name="Int. J. Syst. Evol. Microbiol.">
        <title>Streptomyces gilvifuscus sp. nov., an actinomycete that produces antibacterial compounds isolated from soil.</title>
        <authorList>
            <person name="Nguyen T.M."/>
            <person name="Kim J."/>
        </authorList>
    </citation>
    <scope>NUCLEOTIDE SEQUENCE [LARGE SCALE GENOMIC DNA]</scope>
    <source>
        <strain evidence="3 4">T113</strain>
    </source>
</reference>
<evidence type="ECO:0000313" key="4">
    <source>
        <dbReference type="Proteomes" id="UP001221328"/>
    </source>
</evidence>
<accession>A0ABT5G489</accession>
<name>A0ABT5G489_9ACTN</name>
<evidence type="ECO:0000256" key="1">
    <source>
        <dbReference type="SAM" id="MobiDB-lite"/>
    </source>
</evidence>